<dbReference type="OrthoDB" id="1442710at2"/>
<comment type="similarity">
    <text evidence="1 2">Belongs to the small heat shock protein (HSP20) family.</text>
</comment>
<sequence length="135" mass="15714">MYPHIDKTQRFNSSSSANRYGMYNSNFRKDTNPSDIRLTESKEGYHLEFEISGYVKDDFNFYLTPNNDLVVTTAKSKKTDSTEKVGNNVFKHTYCYASALFKKTFRLPSDIVKNEIFVDYKNHILSIDLLKLKTV</sequence>
<evidence type="ECO:0000313" key="4">
    <source>
        <dbReference type="EMBL" id="TCL64958.1"/>
    </source>
</evidence>
<dbReference type="Pfam" id="PF00011">
    <property type="entry name" value="HSP20"/>
    <property type="match status" value="1"/>
</dbReference>
<reference evidence="4 5" key="1">
    <citation type="submission" date="2019-03" db="EMBL/GenBank/DDBJ databases">
        <title>Genomic Encyclopedia of Type Strains, Phase IV (KMG-IV): sequencing the most valuable type-strain genomes for metagenomic binning, comparative biology and taxonomic classification.</title>
        <authorList>
            <person name="Goeker M."/>
        </authorList>
    </citation>
    <scope>NUCLEOTIDE SEQUENCE [LARGE SCALE GENOMIC DNA]</scope>
    <source>
        <strain evidence="4 5">DSM 18792</strain>
    </source>
</reference>
<evidence type="ECO:0000313" key="5">
    <source>
        <dbReference type="Proteomes" id="UP000295455"/>
    </source>
</evidence>
<evidence type="ECO:0000256" key="2">
    <source>
        <dbReference type="RuleBase" id="RU003616"/>
    </source>
</evidence>
<dbReference type="InterPro" id="IPR008978">
    <property type="entry name" value="HSP20-like_chaperone"/>
</dbReference>
<organism evidence="4 5">
    <name type="scientific">Mariniflexile fucanivorans</name>
    <dbReference type="NCBI Taxonomy" id="264023"/>
    <lineage>
        <taxon>Bacteria</taxon>
        <taxon>Pseudomonadati</taxon>
        <taxon>Bacteroidota</taxon>
        <taxon>Flavobacteriia</taxon>
        <taxon>Flavobacteriales</taxon>
        <taxon>Flavobacteriaceae</taxon>
        <taxon>Mariniflexile</taxon>
    </lineage>
</organism>
<protein>
    <submittedName>
        <fullName evidence="4">HSP20 family molecular chaperone IbpA</fullName>
    </submittedName>
</protein>
<dbReference type="AlphaFoldDB" id="A0A4R1RG33"/>
<dbReference type="Gene3D" id="2.60.40.790">
    <property type="match status" value="1"/>
</dbReference>
<evidence type="ECO:0000259" key="3">
    <source>
        <dbReference type="PROSITE" id="PS01031"/>
    </source>
</evidence>
<dbReference type="Proteomes" id="UP000295455">
    <property type="component" value="Unassembled WGS sequence"/>
</dbReference>
<feature type="domain" description="SHSP" evidence="3">
    <location>
        <begin position="26"/>
        <end position="135"/>
    </location>
</feature>
<dbReference type="EMBL" id="SLUP01000006">
    <property type="protein sequence ID" value="TCL64958.1"/>
    <property type="molecule type" value="Genomic_DNA"/>
</dbReference>
<comment type="caution">
    <text evidence="4">The sequence shown here is derived from an EMBL/GenBank/DDBJ whole genome shotgun (WGS) entry which is preliminary data.</text>
</comment>
<dbReference type="InterPro" id="IPR002068">
    <property type="entry name" value="A-crystallin/Hsp20_dom"/>
</dbReference>
<dbReference type="CDD" id="cd06464">
    <property type="entry name" value="ACD_sHsps-like"/>
    <property type="match status" value="1"/>
</dbReference>
<accession>A0A4R1RG33</accession>
<proteinExistence type="inferred from homology"/>
<gene>
    <name evidence="4" type="ORF">EV196_106148</name>
</gene>
<dbReference type="PROSITE" id="PS01031">
    <property type="entry name" value="SHSP"/>
    <property type="match status" value="1"/>
</dbReference>
<name>A0A4R1RG33_9FLAO</name>
<keyword evidence="5" id="KW-1185">Reference proteome</keyword>
<evidence type="ECO:0000256" key="1">
    <source>
        <dbReference type="PROSITE-ProRule" id="PRU00285"/>
    </source>
</evidence>
<dbReference type="RefSeq" id="WP_132218234.1">
    <property type="nucleotide sequence ID" value="NZ_OX156936.1"/>
</dbReference>
<dbReference type="SUPFAM" id="SSF49764">
    <property type="entry name" value="HSP20-like chaperones"/>
    <property type="match status" value="1"/>
</dbReference>